<dbReference type="CDD" id="cd16916">
    <property type="entry name" value="HATPase_CheA-like"/>
    <property type="match status" value="1"/>
</dbReference>
<keyword evidence="5 12" id="KW-0597">Phosphoprotein</keyword>
<dbReference type="PANTHER" id="PTHR43395:SF10">
    <property type="entry name" value="CHEMOTAXIS PROTEIN CHEA"/>
    <property type="match status" value="1"/>
</dbReference>
<dbReference type="InterPro" id="IPR004358">
    <property type="entry name" value="Sig_transdc_His_kin-like_C"/>
</dbReference>
<dbReference type="InterPro" id="IPR008207">
    <property type="entry name" value="Sig_transdc_His_kin_Hpt_dom"/>
</dbReference>
<evidence type="ECO:0000313" key="16">
    <source>
        <dbReference type="EMBL" id="MCQ8129135.1"/>
    </source>
</evidence>
<dbReference type="InterPro" id="IPR036890">
    <property type="entry name" value="HATPase_C_sf"/>
</dbReference>
<dbReference type="Gene3D" id="1.10.287.560">
    <property type="entry name" value="Histidine kinase CheA-like, homodimeric domain"/>
    <property type="match status" value="1"/>
</dbReference>
<evidence type="ECO:0000256" key="5">
    <source>
        <dbReference type="ARBA" id="ARBA00022553"/>
    </source>
</evidence>
<evidence type="ECO:0000256" key="6">
    <source>
        <dbReference type="ARBA" id="ARBA00022679"/>
    </source>
</evidence>
<keyword evidence="17" id="KW-1185">Reference proteome</keyword>
<comment type="function">
    <text evidence="11">Involved in the transmission of sensory signals from the chemoreceptors to the flagellar motors. CheA is autophosphorylated; it can transfer its phosphate group to either CheB or CheY.</text>
</comment>
<dbReference type="Pfam" id="PF02895">
    <property type="entry name" value="H-kinase_dim"/>
    <property type="match status" value="1"/>
</dbReference>
<dbReference type="Gene3D" id="2.30.30.40">
    <property type="entry name" value="SH3 Domains"/>
    <property type="match status" value="1"/>
</dbReference>
<keyword evidence="9" id="KW-0067">ATP-binding</keyword>
<evidence type="ECO:0000256" key="10">
    <source>
        <dbReference type="ARBA" id="ARBA00023012"/>
    </source>
</evidence>
<dbReference type="EC" id="2.7.13.3" evidence="2"/>
<dbReference type="InterPro" id="IPR003594">
    <property type="entry name" value="HATPase_dom"/>
</dbReference>
<dbReference type="InterPro" id="IPR036097">
    <property type="entry name" value="HisK_dim/P_sf"/>
</dbReference>
<feature type="domain" description="HPt" evidence="15">
    <location>
        <begin position="3"/>
        <end position="107"/>
    </location>
</feature>
<dbReference type="Pfam" id="PF01627">
    <property type="entry name" value="Hpt"/>
    <property type="match status" value="1"/>
</dbReference>
<dbReference type="SMART" id="SM00260">
    <property type="entry name" value="CheW"/>
    <property type="match status" value="1"/>
</dbReference>
<feature type="domain" description="Histidine kinase" evidence="13">
    <location>
        <begin position="397"/>
        <end position="595"/>
    </location>
</feature>
<evidence type="ECO:0000256" key="3">
    <source>
        <dbReference type="ARBA" id="ARBA00021495"/>
    </source>
</evidence>
<dbReference type="CDD" id="cd00088">
    <property type="entry name" value="HPT"/>
    <property type="match status" value="1"/>
</dbReference>
<comment type="caution">
    <text evidence="16">The sequence shown here is derived from an EMBL/GenBank/DDBJ whole genome shotgun (WGS) entry which is preliminary data.</text>
</comment>
<evidence type="ECO:0000256" key="11">
    <source>
        <dbReference type="ARBA" id="ARBA00035100"/>
    </source>
</evidence>
<evidence type="ECO:0000256" key="4">
    <source>
        <dbReference type="ARBA" id="ARBA00022500"/>
    </source>
</evidence>
<dbReference type="PROSITE" id="PS50851">
    <property type="entry name" value="CHEW"/>
    <property type="match status" value="1"/>
</dbReference>
<dbReference type="EMBL" id="JANIBK010000057">
    <property type="protein sequence ID" value="MCQ8129135.1"/>
    <property type="molecule type" value="Genomic_DNA"/>
</dbReference>
<evidence type="ECO:0000259" key="14">
    <source>
        <dbReference type="PROSITE" id="PS50851"/>
    </source>
</evidence>
<dbReference type="RefSeq" id="WP_256615561.1">
    <property type="nucleotide sequence ID" value="NZ_JANIBK010000057.1"/>
</dbReference>
<protein>
    <recommendedName>
        <fullName evidence="3">Chemotaxis protein CheA</fullName>
        <ecNumber evidence="2">2.7.13.3</ecNumber>
    </recommendedName>
</protein>
<dbReference type="Gene3D" id="3.30.565.10">
    <property type="entry name" value="Histidine kinase-like ATPase, C-terminal domain"/>
    <property type="match status" value="1"/>
</dbReference>
<dbReference type="Pfam" id="PF02518">
    <property type="entry name" value="HATPase_c"/>
    <property type="match status" value="1"/>
</dbReference>
<dbReference type="SUPFAM" id="SSF47226">
    <property type="entry name" value="Histidine-containing phosphotransfer domain, HPT domain"/>
    <property type="match status" value="1"/>
</dbReference>
<organism evidence="16 17">
    <name type="scientific">Methylomonas rivi</name>
    <dbReference type="NCBI Taxonomy" id="2952226"/>
    <lineage>
        <taxon>Bacteria</taxon>
        <taxon>Pseudomonadati</taxon>
        <taxon>Pseudomonadota</taxon>
        <taxon>Gammaproteobacteria</taxon>
        <taxon>Methylococcales</taxon>
        <taxon>Methylococcaceae</taxon>
        <taxon>Methylomonas</taxon>
    </lineage>
</organism>
<gene>
    <name evidence="16" type="ORF">NP596_11785</name>
</gene>
<evidence type="ECO:0000256" key="9">
    <source>
        <dbReference type="ARBA" id="ARBA00022840"/>
    </source>
</evidence>
<dbReference type="InterPro" id="IPR002545">
    <property type="entry name" value="CheW-lke_dom"/>
</dbReference>
<sequence length="741" mass="80939">MSFDEEMKNALKTFTLESLELLQDMEEHLLNLEDDEAPAERINAIFRAAHTIKGSSGVFGLTHIVAFTHVVESVLDELRGGRIGVGSELVAALLPCCDHITLLVRNVVDGRTEEDAALTAEGKQLLDELNAFTQAAPADKAVTEFKCPREQLQKLENDSVKDGNWHLSLRFGADSFRDGMDPLSFVSYLRTLGDIVQLVTICQALPPADEMDPETCYLGFEIELKSSAGKAEIEGVFEFVRESSIIRILPYGSGIGEFIELIDELPENLSYLGEILVAAGAITRHELDDALHHQQNKMQTAREQGNAEAEAAVPALGEILVKYQAVSEPVLNAALEKQKQVKEKKNQEAQSIRVDAERLDKLIDLIGELVIAGAGVNLRSRLFADEGLKEMTGETMRLIEEVRDGALQLRMVPIGTTFSRFQRVVRDVSKELGKGIDLIVTGGDTEVDKSVVEKIGDPLMHLVRNAMDHGIETADVRLACGKPARGSLTLKAYHSSGSIVIEVSDDGGGLNRERILAKAVERGLIQAHDVLSDHEVYALIFEPGFSTAQTVSNLSGRGVGMDVVKRNVTALRGNIEVDSRLGAGTTMRIHLPLTLAIIDGFLVGVGKATFVIPLDRVIECVALPEDAGEREYMDLRGEVLPLVWLSQVFDVESHQQRRHNVVVVEHAGNKAGFVVDRLQGEFQTVIKPLGKLFTYIKGVAGSTILGDGKVALIVDVPTLFEFCERANRHAEHALPAPSHAS</sequence>
<evidence type="ECO:0000256" key="1">
    <source>
        <dbReference type="ARBA" id="ARBA00000085"/>
    </source>
</evidence>
<evidence type="ECO:0000256" key="12">
    <source>
        <dbReference type="PROSITE-ProRule" id="PRU00110"/>
    </source>
</evidence>
<keyword evidence="4" id="KW-0145">Chemotaxis</keyword>
<feature type="domain" description="CheW-like" evidence="14">
    <location>
        <begin position="587"/>
        <end position="725"/>
    </location>
</feature>
<dbReference type="PRINTS" id="PR00344">
    <property type="entry name" value="BCTRLSENSOR"/>
</dbReference>
<dbReference type="PROSITE" id="PS50109">
    <property type="entry name" value="HIS_KIN"/>
    <property type="match status" value="1"/>
</dbReference>
<name>A0ABT1U5K5_9GAMM</name>
<dbReference type="Gene3D" id="1.20.120.160">
    <property type="entry name" value="HPT domain"/>
    <property type="match status" value="1"/>
</dbReference>
<keyword evidence="10" id="KW-0902">Two-component regulatory system</keyword>
<keyword evidence="8" id="KW-0418">Kinase</keyword>
<dbReference type="PROSITE" id="PS50894">
    <property type="entry name" value="HPT"/>
    <property type="match status" value="1"/>
</dbReference>
<dbReference type="InterPro" id="IPR005467">
    <property type="entry name" value="His_kinase_dom"/>
</dbReference>
<evidence type="ECO:0000259" key="15">
    <source>
        <dbReference type="PROSITE" id="PS50894"/>
    </source>
</evidence>
<evidence type="ECO:0000313" key="17">
    <source>
        <dbReference type="Proteomes" id="UP001524586"/>
    </source>
</evidence>
<evidence type="ECO:0000256" key="7">
    <source>
        <dbReference type="ARBA" id="ARBA00022741"/>
    </source>
</evidence>
<dbReference type="InterPro" id="IPR037006">
    <property type="entry name" value="CheA-like_homodim_sf"/>
</dbReference>
<keyword evidence="6" id="KW-0808">Transferase</keyword>
<dbReference type="InterPro" id="IPR051315">
    <property type="entry name" value="Bact_Chemotaxis_CheA"/>
</dbReference>
<dbReference type="InterPro" id="IPR036061">
    <property type="entry name" value="CheW-like_dom_sf"/>
</dbReference>
<keyword evidence="7" id="KW-0547">Nucleotide-binding</keyword>
<dbReference type="SMART" id="SM00387">
    <property type="entry name" value="HATPase_c"/>
    <property type="match status" value="1"/>
</dbReference>
<dbReference type="SUPFAM" id="SSF50341">
    <property type="entry name" value="CheW-like"/>
    <property type="match status" value="1"/>
</dbReference>
<dbReference type="PANTHER" id="PTHR43395">
    <property type="entry name" value="SENSOR HISTIDINE KINASE CHEA"/>
    <property type="match status" value="1"/>
</dbReference>
<dbReference type="SUPFAM" id="SSF47384">
    <property type="entry name" value="Homodimeric domain of signal transducing histidine kinase"/>
    <property type="match status" value="1"/>
</dbReference>
<feature type="modified residue" description="Phosphohistidine" evidence="12">
    <location>
        <position position="50"/>
    </location>
</feature>
<proteinExistence type="predicted"/>
<dbReference type="InterPro" id="IPR036641">
    <property type="entry name" value="HPT_dom_sf"/>
</dbReference>
<dbReference type="SMART" id="SM01231">
    <property type="entry name" value="H-kinase_dim"/>
    <property type="match status" value="1"/>
</dbReference>
<accession>A0ABT1U5K5</accession>
<dbReference type="InterPro" id="IPR004105">
    <property type="entry name" value="CheA-like_dim"/>
</dbReference>
<reference evidence="16 17" key="1">
    <citation type="submission" date="2022-07" db="EMBL/GenBank/DDBJ databases">
        <title>Methylomonas rivi sp. nov., Methylomonas rosea sp. nov., Methylomonas aureus sp. nov. and Methylomonas subterranea sp. nov., four novel methanotrophs isolated from a freshwater creek and the deep terrestrial subsurface.</title>
        <authorList>
            <person name="Abin C."/>
            <person name="Sankaranarayanan K."/>
            <person name="Garner C."/>
            <person name="Sindelar R."/>
            <person name="Kotary K."/>
            <person name="Garner R."/>
            <person name="Barclay S."/>
            <person name="Lawson P."/>
            <person name="Krumholz L."/>
        </authorList>
    </citation>
    <scope>NUCLEOTIDE SEQUENCE [LARGE SCALE GENOMIC DNA]</scope>
    <source>
        <strain evidence="16 17">WSC-6</strain>
    </source>
</reference>
<dbReference type="SMART" id="SM00073">
    <property type="entry name" value="HPT"/>
    <property type="match status" value="1"/>
</dbReference>
<comment type="catalytic activity">
    <reaction evidence="1">
        <text>ATP + protein L-histidine = ADP + protein N-phospho-L-histidine.</text>
        <dbReference type="EC" id="2.7.13.3"/>
    </reaction>
</comment>
<evidence type="ECO:0000256" key="2">
    <source>
        <dbReference type="ARBA" id="ARBA00012438"/>
    </source>
</evidence>
<evidence type="ECO:0000259" key="13">
    <source>
        <dbReference type="PROSITE" id="PS50109"/>
    </source>
</evidence>
<evidence type="ECO:0000256" key="8">
    <source>
        <dbReference type="ARBA" id="ARBA00022777"/>
    </source>
</evidence>
<dbReference type="Pfam" id="PF01584">
    <property type="entry name" value="CheW"/>
    <property type="match status" value="1"/>
</dbReference>
<dbReference type="Proteomes" id="UP001524586">
    <property type="component" value="Unassembled WGS sequence"/>
</dbReference>
<dbReference type="SUPFAM" id="SSF55874">
    <property type="entry name" value="ATPase domain of HSP90 chaperone/DNA topoisomerase II/histidine kinase"/>
    <property type="match status" value="1"/>
</dbReference>
<dbReference type="CDD" id="cd00731">
    <property type="entry name" value="CheA_reg"/>
    <property type="match status" value="1"/>
</dbReference>